<dbReference type="GO" id="GO:0033177">
    <property type="term" value="C:proton-transporting two-sector ATPase complex, proton-transporting domain"/>
    <property type="evidence" value="ECO:0007669"/>
    <property type="project" value="InterPro"/>
</dbReference>
<dbReference type="InterPro" id="IPR038662">
    <property type="entry name" value="ATP_synth_F0_csu_sf"/>
</dbReference>
<evidence type="ECO:0000256" key="2">
    <source>
        <dbReference type="ARBA" id="ARBA00006704"/>
    </source>
</evidence>
<feature type="transmembrane region" description="Helical" evidence="12">
    <location>
        <begin position="12"/>
        <end position="35"/>
    </location>
</feature>
<dbReference type="AlphaFoldDB" id="R9R6Q5"/>
<dbReference type="InterPro" id="IPR000454">
    <property type="entry name" value="ATP_synth_F0_csu"/>
</dbReference>
<comment type="subunit">
    <text evidence="12">F-type ATPases have 2 components, CF(1) - the catalytic core - and CF(0) - the membrane proton channel. CF(1) has five subunits: alpha(3), beta(3), gamma(1), delta(1), epsilon(1). CF(0) has three main subunits: a, b and c.</text>
</comment>
<keyword evidence="9 12" id="KW-0406">Ion transport</keyword>
<evidence type="ECO:0000256" key="1">
    <source>
        <dbReference type="ARBA" id="ARBA00004141"/>
    </source>
</evidence>
<keyword evidence="10 12" id="KW-0446">Lipid-binding</keyword>
<gene>
    <name evidence="14" type="primary">atp9</name>
</gene>
<organism evidence="14">
    <name type="scientific">Rozella allomycis</name>
    <dbReference type="NCBI Taxonomy" id="281847"/>
    <lineage>
        <taxon>Eukaryota</taxon>
        <taxon>Fungi</taxon>
        <taxon>Fungi incertae sedis</taxon>
        <taxon>Cryptomycota</taxon>
        <taxon>Cryptomycota incertae sedis</taxon>
        <taxon>Rozella</taxon>
    </lineage>
</organism>
<protein>
    <recommendedName>
        <fullName evidence="3 12">ATP synthase subunit 9, mitochondrial</fullName>
    </recommendedName>
</protein>
<keyword evidence="12 14" id="KW-0496">Mitochondrion</keyword>
<comment type="subcellular location">
    <subcellularLocation>
        <location evidence="1">Membrane</location>
        <topology evidence="1">Multi-pass membrane protein</topology>
    </subcellularLocation>
    <subcellularLocation>
        <location evidence="12">Mitochondrion membrane</location>
        <topology evidence="12">Multi-pass membrane protein</topology>
    </subcellularLocation>
</comment>
<feature type="transmembrane region" description="Helical" evidence="12">
    <location>
        <begin position="50"/>
        <end position="72"/>
    </location>
</feature>
<evidence type="ECO:0000256" key="6">
    <source>
        <dbReference type="ARBA" id="ARBA00022692"/>
    </source>
</evidence>
<evidence type="ECO:0000256" key="12">
    <source>
        <dbReference type="RuleBase" id="RU004221"/>
    </source>
</evidence>
<feature type="domain" description="V-ATPase proteolipid subunit C-like" evidence="13">
    <location>
        <begin position="8"/>
        <end position="70"/>
    </location>
</feature>
<reference evidence="14" key="1">
    <citation type="journal article" date="2013" name="Curr. Biol.">
        <title>Shared signatures of parasitism and phylogenomics unite the Cryptomycota and Microsporidia.</title>
        <authorList>
            <person name="James T.Y."/>
            <person name="Pelin A."/>
            <person name="Bonen L."/>
            <person name="Ahrendt S."/>
            <person name="Sain D."/>
            <person name="Corradi N."/>
            <person name="Stajich J.E."/>
        </authorList>
    </citation>
    <scope>NUCLEOTIDE SEQUENCE</scope>
</reference>
<evidence type="ECO:0000256" key="10">
    <source>
        <dbReference type="ARBA" id="ARBA00023121"/>
    </source>
</evidence>
<dbReference type="GO" id="GO:0008289">
    <property type="term" value="F:lipid binding"/>
    <property type="evidence" value="ECO:0007669"/>
    <property type="project" value="UniProtKB-KW"/>
</dbReference>
<dbReference type="PROSITE" id="PS51257">
    <property type="entry name" value="PROKAR_LIPOPROTEIN"/>
    <property type="match status" value="1"/>
</dbReference>
<dbReference type="GO" id="GO:0015986">
    <property type="term" value="P:proton motive force-driven ATP synthesis"/>
    <property type="evidence" value="ECO:0007669"/>
    <property type="project" value="InterPro"/>
</dbReference>
<keyword evidence="7 12" id="KW-0375">Hydrogen ion transport</keyword>
<dbReference type="RefSeq" id="YP_008144603.1">
    <property type="nucleotide sequence ID" value="NC_021611.1"/>
</dbReference>
<dbReference type="Pfam" id="PF00137">
    <property type="entry name" value="ATP-synt_C"/>
    <property type="match status" value="1"/>
</dbReference>
<evidence type="ECO:0000259" key="13">
    <source>
        <dbReference type="Pfam" id="PF00137"/>
    </source>
</evidence>
<sequence length="73" mass="7578">MENIGKYIGSGLCSIGLGGSAIGGGIVLGCVVYSIGRQPSLENKLFSTGMIYFALIESMGLFSLIISIIILYG</sequence>
<evidence type="ECO:0000313" key="14">
    <source>
        <dbReference type="EMBL" id="AGK83067.1"/>
    </source>
</evidence>
<proteinExistence type="inferred from homology"/>
<dbReference type="PANTHER" id="PTHR10031:SF0">
    <property type="entry name" value="ATPASE PROTEIN 9"/>
    <property type="match status" value="1"/>
</dbReference>
<keyword evidence="6 12" id="KW-0812">Transmembrane</keyword>
<dbReference type="GO" id="GO:0015078">
    <property type="term" value="F:proton transmembrane transporter activity"/>
    <property type="evidence" value="ECO:0007669"/>
    <property type="project" value="InterPro"/>
</dbReference>
<dbReference type="GO" id="GO:0045259">
    <property type="term" value="C:proton-transporting ATP synthase complex"/>
    <property type="evidence" value="ECO:0007669"/>
    <property type="project" value="UniProtKB-KW"/>
</dbReference>
<dbReference type="PANTHER" id="PTHR10031">
    <property type="entry name" value="ATP SYNTHASE LIPID-BINDING PROTEIN, MITOCHONDRIAL"/>
    <property type="match status" value="1"/>
</dbReference>
<accession>R9R6Q5</accession>
<keyword evidence="8 12" id="KW-1133">Transmembrane helix</keyword>
<dbReference type="Gene3D" id="1.20.20.10">
    <property type="entry name" value="F1F0 ATP synthase subunit C"/>
    <property type="match status" value="1"/>
</dbReference>
<dbReference type="SUPFAM" id="SSF81333">
    <property type="entry name" value="F1F0 ATP synthase subunit C"/>
    <property type="match status" value="1"/>
</dbReference>
<dbReference type="GeneID" id="16016940"/>
<name>R9R6Q5_9FUNG</name>
<keyword evidence="5" id="KW-0138">CF(0)</keyword>
<dbReference type="InterPro" id="IPR020537">
    <property type="entry name" value="ATP_synth_F0_csu_DDCD_BS"/>
</dbReference>
<comment type="similarity">
    <text evidence="2 12">Belongs to the ATPase C chain family.</text>
</comment>
<evidence type="ECO:0000256" key="11">
    <source>
        <dbReference type="ARBA" id="ARBA00023136"/>
    </source>
</evidence>
<dbReference type="InterPro" id="IPR035921">
    <property type="entry name" value="F/V-ATP_Csub_sf"/>
</dbReference>
<evidence type="ECO:0000256" key="5">
    <source>
        <dbReference type="ARBA" id="ARBA00022547"/>
    </source>
</evidence>
<dbReference type="GO" id="GO:0031966">
    <property type="term" value="C:mitochondrial membrane"/>
    <property type="evidence" value="ECO:0007669"/>
    <property type="project" value="UniProtKB-SubCell"/>
</dbReference>
<dbReference type="InterPro" id="IPR002379">
    <property type="entry name" value="ATPase_proteolipid_c-like_dom"/>
</dbReference>
<dbReference type="PROSITE" id="PS00605">
    <property type="entry name" value="ATPASE_C"/>
    <property type="match status" value="1"/>
</dbReference>
<dbReference type="PRINTS" id="PR00124">
    <property type="entry name" value="ATPASEC"/>
</dbReference>
<evidence type="ECO:0000256" key="3">
    <source>
        <dbReference type="ARBA" id="ARBA00019317"/>
    </source>
</evidence>
<evidence type="ECO:0000256" key="7">
    <source>
        <dbReference type="ARBA" id="ARBA00022781"/>
    </source>
</evidence>
<evidence type="ECO:0000256" key="4">
    <source>
        <dbReference type="ARBA" id="ARBA00022448"/>
    </source>
</evidence>
<geneLocation type="mitochondrion" evidence="14"/>
<evidence type="ECO:0000256" key="8">
    <source>
        <dbReference type="ARBA" id="ARBA00022989"/>
    </source>
</evidence>
<evidence type="ECO:0000256" key="9">
    <source>
        <dbReference type="ARBA" id="ARBA00023065"/>
    </source>
</evidence>
<dbReference type="EMBL" id="KC702881">
    <property type="protein sequence ID" value="AGK83067.1"/>
    <property type="molecule type" value="Genomic_DNA"/>
</dbReference>
<keyword evidence="11 12" id="KW-0472">Membrane</keyword>
<keyword evidence="4 12" id="KW-0813">Transport</keyword>